<proteinExistence type="predicted"/>
<organism evidence="2 3">
    <name type="scientific">Pullulanibacillus camelliae</name>
    <dbReference type="NCBI Taxonomy" id="1707096"/>
    <lineage>
        <taxon>Bacteria</taxon>
        <taxon>Bacillati</taxon>
        <taxon>Bacillota</taxon>
        <taxon>Bacilli</taxon>
        <taxon>Bacillales</taxon>
        <taxon>Sporolactobacillaceae</taxon>
        <taxon>Pullulanibacillus</taxon>
    </lineage>
</organism>
<reference evidence="2" key="2">
    <citation type="submission" date="2020-09" db="EMBL/GenBank/DDBJ databases">
        <authorList>
            <person name="Sun Q."/>
            <person name="Zhou Y."/>
        </authorList>
    </citation>
    <scope>NUCLEOTIDE SEQUENCE</scope>
    <source>
        <strain evidence="2">CGMCC 1.15371</strain>
    </source>
</reference>
<dbReference type="InterPro" id="IPR052530">
    <property type="entry name" value="NAD(P)H_nitroreductase"/>
</dbReference>
<dbReference type="RefSeq" id="WP_188690987.1">
    <property type="nucleotide sequence ID" value="NZ_BMIR01000004.1"/>
</dbReference>
<dbReference type="Pfam" id="PF00881">
    <property type="entry name" value="Nitroreductase"/>
    <property type="match status" value="1"/>
</dbReference>
<comment type="caution">
    <text evidence="2">The sequence shown here is derived from an EMBL/GenBank/DDBJ whole genome shotgun (WGS) entry which is preliminary data.</text>
</comment>
<evidence type="ECO:0000259" key="1">
    <source>
        <dbReference type="Pfam" id="PF00881"/>
    </source>
</evidence>
<name>A0A8J2VP06_9BACL</name>
<dbReference type="PANTHER" id="PTHR43821">
    <property type="entry name" value="NAD(P)H NITROREDUCTASE YDJA-RELATED"/>
    <property type="match status" value="1"/>
</dbReference>
<protein>
    <submittedName>
        <fullName evidence="2">Nitroreductase</fullName>
    </submittedName>
</protein>
<evidence type="ECO:0000313" key="3">
    <source>
        <dbReference type="Proteomes" id="UP000628775"/>
    </source>
</evidence>
<evidence type="ECO:0000313" key="2">
    <source>
        <dbReference type="EMBL" id="GGE35753.1"/>
    </source>
</evidence>
<sequence>MSLESLIRERRTVRKFNNLPVSEALVKSLLQKSEQLCPHDGESQWRYVYVGTDEARERLSGYISEKVLESRIARLTLSKVIESYQRRFLKIPAYLIAIADTDHDPIKNEEIYGTICRILQNFQLLSWEQQLGMAWITEPIIQNELFYKRIGLKEGERFVGMLEIGYFDKSPKARARTTADRYWTDSVYQ</sequence>
<dbReference type="GO" id="GO:0016491">
    <property type="term" value="F:oxidoreductase activity"/>
    <property type="evidence" value="ECO:0007669"/>
    <property type="project" value="InterPro"/>
</dbReference>
<dbReference type="InterPro" id="IPR029479">
    <property type="entry name" value="Nitroreductase"/>
</dbReference>
<keyword evidence="3" id="KW-1185">Reference proteome</keyword>
<dbReference type="InterPro" id="IPR000415">
    <property type="entry name" value="Nitroreductase-like"/>
</dbReference>
<accession>A0A8J2VP06</accession>
<gene>
    <name evidence="2" type="ORF">GCM10011391_13160</name>
</gene>
<feature type="domain" description="Nitroreductase" evidence="1">
    <location>
        <begin position="7"/>
        <end position="166"/>
    </location>
</feature>
<dbReference type="EMBL" id="BMIR01000004">
    <property type="protein sequence ID" value="GGE35753.1"/>
    <property type="molecule type" value="Genomic_DNA"/>
</dbReference>
<dbReference type="AlphaFoldDB" id="A0A8J2VP06"/>
<reference evidence="2" key="1">
    <citation type="journal article" date="2014" name="Int. J. Syst. Evol. Microbiol.">
        <title>Complete genome sequence of Corynebacterium casei LMG S-19264T (=DSM 44701T), isolated from a smear-ripened cheese.</title>
        <authorList>
            <consortium name="US DOE Joint Genome Institute (JGI-PGF)"/>
            <person name="Walter F."/>
            <person name="Albersmeier A."/>
            <person name="Kalinowski J."/>
            <person name="Ruckert C."/>
        </authorList>
    </citation>
    <scope>NUCLEOTIDE SEQUENCE</scope>
    <source>
        <strain evidence="2">CGMCC 1.15371</strain>
    </source>
</reference>
<dbReference type="PANTHER" id="PTHR43821:SF1">
    <property type="entry name" value="NAD(P)H NITROREDUCTASE YDJA-RELATED"/>
    <property type="match status" value="1"/>
</dbReference>
<dbReference type="SUPFAM" id="SSF55469">
    <property type="entry name" value="FMN-dependent nitroreductase-like"/>
    <property type="match status" value="1"/>
</dbReference>
<dbReference type="Gene3D" id="3.40.109.10">
    <property type="entry name" value="NADH Oxidase"/>
    <property type="match status" value="1"/>
</dbReference>
<dbReference type="Proteomes" id="UP000628775">
    <property type="component" value="Unassembled WGS sequence"/>
</dbReference>